<proteinExistence type="predicted"/>
<dbReference type="RefSeq" id="XP_002785310.1">
    <property type="nucleotide sequence ID" value="XM_002785264.1"/>
</dbReference>
<dbReference type="OrthoDB" id="440158at2759"/>
<feature type="region of interest" description="Disordered" evidence="1">
    <location>
        <begin position="25"/>
        <end position="56"/>
    </location>
</feature>
<reference evidence="2 3" key="1">
    <citation type="submission" date="2008-07" db="EMBL/GenBank/DDBJ databases">
        <authorList>
            <person name="El-Sayed N."/>
            <person name="Caler E."/>
            <person name="Inman J."/>
            <person name="Amedeo P."/>
            <person name="Hass B."/>
            <person name="Wortman J."/>
        </authorList>
    </citation>
    <scope>NUCLEOTIDE SEQUENCE [LARGE SCALE GENOMIC DNA]</scope>
    <source>
        <strain evidence="3">ATCC 50983 / TXsc</strain>
    </source>
</reference>
<dbReference type="GeneID" id="9053228"/>
<accession>C5KEG8</accession>
<name>C5KEG8_PERM5</name>
<feature type="compositionally biased region" description="Polar residues" evidence="1">
    <location>
        <begin position="42"/>
        <end position="56"/>
    </location>
</feature>
<sequence length="371" mass="39510">MEFLSNSPTIGALDSAAVSAISSDVKGSLNSGSTPPMLVFSKTPNNDGVTATTTSSGIPSFDDDSCHCETPKNSELLAASEYLKSSLQDLEDSISSISTVDESVAKSPSLSLPVGDFSPELSFFADEESLTDAVRALLDSPEQRRLMLAIHARLISTPPSANWIIDQLSNASRILLVISPASTGLNDIRCAICVAIMRSEEEAECLCMPGRLGSRITVTSFSNPMLPGSNDLVSIPGSKDLMQIDEISELADGTPSICGVMALGDVKMLLPQDEAECQARVLMVKRCHKLGARCSLKLKAYFDTILGHDGAVEHVLMLPLKARCTARRGVPPKTGFVVFRNSTDALLARALGSEQIVEPEASIKVETFDGM</sequence>
<evidence type="ECO:0000313" key="2">
    <source>
        <dbReference type="EMBL" id="EER17106.1"/>
    </source>
</evidence>
<dbReference type="AlphaFoldDB" id="C5KEG8"/>
<organism evidence="3">
    <name type="scientific">Perkinsus marinus (strain ATCC 50983 / TXsc)</name>
    <dbReference type="NCBI Taxonomy" id="423536"/>
    <lineage>
        <taxon>Eukaryota</taxon>
        <taxon>Sar</taxon>
        <taxon>Alveolata</taxon>
        <taxon>Perkinsozoa</taxon>
        <taxon>Perkinsea</taxon>
        <taxon>Perkinsida</taxon>
        <taxon>Perkinsidae</taxon>
        <taxon>Perkinsus</taxon>
    </lineage>
</organism>
<gene>
    <name evidence="2" type="ORF">Pmar_PMAR009540</name>
</gene>
<protein>
    <submittedName>
        <fullName evidence="2">Uncharacterized protein</fullName>
    </submittedName>
</protein>
<dbReference type="Proteomes" id="UP000007800">
    <property type="component" value="Unassembled WGS sequence"/>
</dbReference>
<keyword evidence="3" id="KW-1185">Reference proteome</keyword>
<dbReference type="EMBL" id="GG672330">
    <property type="protein sequence ID" value="EER17106.1"/>
    <property type="molecule type" value="Genomic_DNA"/>
</dbReference>
<evidence type="ECO:0000256" key="1">
    <source>
        <dbReference type="SAM" id="MobiDB-lite"/>
    </source>
</evidence>
<evidence type="ECO:0000313" key="3">
    <source>
        <dbReference type="Proteomes" id="UP000007800"/>
    </source>
</evidence>
<dbReference type="InParanoid" id="C5KEG8"/>